<organism evidence="1 2">
    <name type="scientific">Ferrovum myxofaciens</name>
    <dbReference type="NCBI Taxonomy" id="416213"/>
    <lineage>
        <taxon>Bacteria</taxon>
        <taxon>Pseudomonadati</taxon>
        <taxon>Pseudomonadota</taxon>
        <taxon>Betaproteobacteria</taxon>
        <taxon>Ferrovales</taxon>
        <taxon>Ferrovaceae</taxon>
        <taxon>Ferrovum</taxon>
    </lineage>
</organism>
<dbReference type="RefSeq" id="WP_062188624.1">
    <property type="nucleotide sequence ID" value="NZ_LRRD01000124.1"/>
</dbReference>
<dbReference type="AlphaFoldDB" id="A0A149VV59"/>
<dbReference type="EMBL" id="LRRD01000124">
    <property type="protein sequence ID" value="KXW57102.1"/>
    <property type="molecule type" value="Genomic_DNA"/>
</dbReference>
<sequence>MSLKSKPLSNVRDLPAVSVLMEEEQVRINLNVAKSLRNKWKYVALKREKTMTELILDAMKIYSNE</sequence>
<dbReference type="SUPFAM" id="SSF47598">
    <property type="entry name" value="Ribbon-helix-helix"/>
    <property type="match status" value="1"/>
</dbReference>
<keyword evidence="2" id="KW-1185">Reference proteome</keyword>
<protein>
    <submittedName>
        <fullName evidence="1">Uncharacterized protein</fullName>
    </submittedName>
</protein>
<dbReference type="InterPro" id="IPR013321">
    <property type="entry name" value="Arc_rbn_hlx_hlx"/>
</dbReference>
<gene>
    <name evidence="1" type="ORF">FEMY_23810</name>
</gene>
<dbReference type="InterPro" id="IPR010985">
    <property type="entry name" value="Ribbon_hlx_hlx"/>
</dbReference>
<proteinExistence type="predicted"/>
<reference evidence="1 2" key="1">
    <citation type="submission" date="2016-01" db="EMBL/GenBank/DDBJ databases">
        <title>Genome sequence of the acidophilic iron oxidising Ferrovum strain Z-31.</title>
        <authorList>
            <person name="Poehlein A."/>
            <person name="Ullrich S.R."/>
            <person name="Schloemann M."/>
            <person name="Muehling M."/>
            <person name="Daniel R."/>
        </authorList>
    </citation>
    <scope>NUCLEOTIDE SEQUENCE [LARGE SCALE GENOMIC DNA]</scope>
    <source>
        <strain evidence="1 2">Z-31</strain>
    </source>
</reference>
<dbReference type="Gene3D" id="1.10.1220.10">
    <property type="entry name" value="Met repressor-like"/>
    <property type="match status" value="1"/>
</dbReference>
<evidence type="ECO:0000313" key="1">
    <source>
        <dbReference type="EMBL" id="KXW57102.1"/>
    </source>
</evidence>
<dbReference type="PATRIC" id="fig|1789004.3.peg.2520"/>
<dbReference type="STRING" id="1789004.FEMY_23810"/>
<evidence type="ECO:0000313" key="2">
    <source>
        <dbReference type="Proteomes" id="UP000075653"/>
    </source>
</evidence>
<comment type="caution">
    <text evidence="1">The sequence shown here is derived from an EMBL/GenBank/DDBJ whole genome shotgun (WGS) entry which is preliminary data.</text>
</comment>
<dbReference type="Proteomes" id="UP000075653">
    <property type="component" value="Unassembled WGS sequence"/>
</dbReference>
<name>A0A149VV59_9PROT</name>
<accession>A0A149VV59</accession>
<dbReference type="GO" id="GO:0006355">
    <property type="term" value="P:regulation of DNA-templated transcription"/>
    <property type="evidence" value="ECO:0007669"/>
    <property type="project" value="InterPro"/>
</dbReference>